<protein>
    <submittedName>
        <fullName evidence="2">Uncharacterized protein</fullName>
    </submittedName>
</protein>
<dbReference type="EMBL" id="JAHWXS010000026">
    <property type="protein sequence ID" value="MFK5736041.1"/>
    <property type="molecule type" value="Genomic_DNA"/>
</dbReference>
<comment type="caution">
    <text evidence="2">The sequence shown here is derived from an EMBL/GenBank/DDBJ whole genome shotgun (WGS) entry which is preliminary data.</text>
</comment>
<dbReference type="RefSeq" id="WP_405130073.1">
    <property type="nucleotide sequence ID" value="NZ_JAHWXS010000026.1"/>
</dbReference>
<sequence length="162" mass="16514">MRALSDINEFIEQNPDKAQAVAVVLALTQGPKGVIQAVAMSAAEQTPLGQELMARLQGMQEYVGQKIAEHMEGQGLKKDDSFDQYLMGGGSLVASIIGTGISAVKGGKAGADGPSREVKTGAERGNGGAKGSAFAGKNIDDLSNAGKLLDPADKSGQLSLAG</sequence>
<reference evidence="2 3" key="1">
    <citation type="journal article" date="2012" name="Plant Soil">
        <title>Screening of plant growth-promoting traits in arsenic-resistant bacteria isolated from the rhizosphere of soybean plants from Argentinean agricultural soil.</title>
        <authorList>
            <person name="Wevar Oller A.L."/>
            <person name="Talano M.A."/>
            <person name="Agostini E."/>
        </authorList>
    </citation>
    <scope>NUCLEOTIDE SEQUENCE [LARGE SCALE GENOMIC DNA]</scope>
    <source>
        <strain evidence="2 3">AW4</strain>
    </source>
</reference>
<organism evidence="2 3">
    <name type="scientific">Pseudomonas urmiensis</name>
    <dbReference type="NCBI Taxonomy" id="2745493"/>
    <lineage>
        <taxon>Bacteria</taxon>
        <taxon>Pseudomonadati</taxon>
        <taxon>Pseudomonadota</taxon>
        <taxon>Gammaproteobacteria</taxon>
        <taxon>Pseudomonadales</taxon>
        <taxon>Pseudomonadaceae</taxon>
        <taxon>Pseudomonas</taxon>
    </lineage>
</organism>
<keyword evidence="3" id="KW-1185">Reference proteome</keyword>
<feature type="region of interest" description="Disordered" evidence="1">
    <location>
        <begin position="105"/>
        <end position="136"/>
    </location>
</feature>
<evidence type="ECO:0000313" key="3">
    <source>
        <dbReference type="Proteomes" id="UP001621534"/>
    </source>
</evidence>
<evidence type="ECO:0000313" key="2">
    <source>
        <dbReference type="EMBL" id="MFK5736041.1"/>
    </source>
</evidence>
<proteinExistence type="predicted"/>
<dbReference type="Proteomes" id="UP001621534">
    <property type="component" value="Unassembled WGS sequence"/>
</dbReference>
<name>A0ABW8P1U9_9PSED</name>
<evidence type="ECO:0000256" key="1">
    <source>
        <dbReference type="SAM" id="MobiDB-lite"/>
    </source>
</evidence>
<accession>A0ABW8P1U9</accession>
<gene>
    <name evidence="2" type="ORF">KW869_21130</name>
</gene>